<dbReference type="Gene3D" id="2.10.25.10">
    <property type="entry name" value="Laminin"/>
    <property type="match status" value="1"/>
</dbReference>
<dbReference type="InterPro" id="IPR023415">
    <property type="entry name" value="LDLR_class-A_CS"/>
</dbReference>
<feature type="disulfide bond" evidence="10">
    <location>
        <begin position="674"/>
        <end position="689"/>
    </location>
</feature>
<dbReference type="CDD" id="cd00054">
    <property type="entry name" value="EGF_CA"/>
    <property type="match status" value="1"/>
</dbReference>
<dbReference type="Pfam" id="PF00057">
    <property type="entry name" value="Ldl_recept_a"/>
    <property type="match status" value="3"/>
</dbReference>
<dbReference type="InterPro" id="IPR036055">
    <property type="entry name" value="LDL_receptor-like_sf"/>
</dbReference>
<dbReference type="PROSITE" id="PS01186">
    <property type="entry name" value="EGF_2"/>
    <property type="match status" value="3"/>
</dbReference>
<feature type="domain" description="EGF-like" evidence="12">
    <location>
        <begin position="971"/>
        <end position="1005"/>
    </location>
</feature>
<dbReference type="CDD" id="cd00112">
    <property type="entry name" value="LDLa"/>
    <property type="match status" value="3"/>
</dbReference>
<feature type="disulfide bond" evidence="10">
    <location>
        <begin position="150"/>
        <end position="162"/>
    </location>
</feature>
<evidence type="ECO:0000256" key="8">
    <source>
        <dbReference type="ARBA" id="ARBA00023180"/>
    </source>
</evidence>
<feature type="disulfide bond" evidence="9">
    <location>
        <begin position="995"/>
        <end position="1004"/>
    </location>
</feature>
<keyword evidence="4" id="KW-1133">Transmembrane helix</keyword>
<evidence type="ECO:0000313" key="13">
    <source>
        <dbReference type="EMBL" id="CAF0801233.1"/>
    </source>
</evidence>
<dbReference type="PROSITE" id="PS00022">
    <property type="entry name" value="EGF_1"/>
    <property type="match status" value="1"/>
</dbReference>
<dbReference type="GO" id="GO:0005886">
    <property type="term" value="C:plasma membrane"/>
    <property type="evidence" value="ECO:0007669"/>
    <property type="project" value="TreeGrafter"/>
</dbReference>
<feature type="disulfide bond" evidence="10">
    <location>
        <begin position="662"/>
        <end position="680"/>
    </location>
</feature>
<comment type="caution">
    <text evidence="14">The sequence shown here is derived from an EMBL/GenBank/DDBJ whole genome shotgun (WGS) entry which is preliminary data.</text>
</comment>
<feature type="domain" description="EGF-like" evidence="12">
    <location>
        <begin position="930"/>
        <end position="969"/>
    </location>
</feature>
<dbReference type="GO" id="GO:0043235">
    <property type="term" value="C:receptor complex"/>
    <property type="evidence" value="ECO:0007669"/>
    <property type="project" value="TreeGrafter"/>
</dbReference>
<dbReference type="Proteomes" id="UP000682733">
    <property type="component" value="Unassembled WGS sequence"/>
</dbReference>
<protein>
    <recommendedName>
        <fullName evidence="12">EGF-like domain-containing protein</fullName>
    </recommendedName>
</protein>
<proteinExistence type="predicted"/>
<dbReference type="SMART" id="SM00192">
    <property type="entry name" value="LDLa"/>
    <property type="match status" value="5"/>
</dbReference>
<evidence type="ECO:0000256" key="9">
    <source>
        <dbReference type="PROSITE-ProRule" id="PRU00076"/>
    </source>
</evidence>
<feature type="disulfide bond" evidence="10">
    <location>
        <begin position="572"/>
        <end position="587"/>
    </location>
</feature>
<keyword evidence="11" id="KW-0732">Signal</keyword>
<evidence type="ECO:0000256" key="5">
    <source>
        <dbReference type="ARBA" id="ARBA00023136"/>
    </source>
</evidence>
<dbReference type="SUPFAM" id="SSF57424">
    <property type="entry name" value="LDL receptor-like module"/>
    <property type="match status" value="4"/>
</dbReference>
<evidence type="ECO:0000256" key="3">
    <source>
        <dbReference type="ARBA" id="ARBA00022737"/>
    </source>
</evidence>
<evidence type="ECO:0000313" key="15">
    <source>
        <dbReference type="Proteomes" id="UP000682733"/>
    </source>
</evidence>
<keyword evidence="7" id="KW-0675">Receptor</keyword>
<dbReference type="InterPro" id="IPR051221">
    <property type="entry name" value="LDLR-related"/>
</dbReference>
<dbReference type="SMART" id="SM00181">
    <property type="entry name" value="EGF"/>
    <property type="match status" value="4"/>
</dbReference>
<dbReference type="GO" id="GO:0005041">
    <property type="term" value="F:low-density lipoprotein particle receptor activity"/>
    <property type="evidence" value="ECO:0007669"/>
    <property type="project" value="TreeGrafter"/>
</dbReference>
<dbReference type="Proteomes" id="UP000677228">
    <property type="component" value="Unassembled WGS sequence"/>
</dbReference>
<feature type="disulfide bond" evidence="10">
    <location>
        <begin position="199"/>
        <end position="217"/>
    </location>
</feature>
<evidence type="ECO:0000256" key="4">
    <source>
        <dbReference type="ARBA" id="ARBA00022989"/>
    </source>
</evidence>
<evidence type="ECO:0000256" key="11">
    <source>
        <dbReference type="SAM" id="SignalP"/>
    </source>
</evidence>
<dbReference type="Gene3D" id="4.10.400.10">
    <property type="entry name" value="Low-density Lipoprotein Receptor"/>
    <property type="match status" value="3"/>
</dbReference>
<feature type="signal peptide" evidence="11">
    <location>
        <begin position="1"/>
        <end position="15"/>
    </location>
</feature>
<evidence type="ECO:0000256" key="1">
    <source>
        <dbReference type="ARBA" id="ARBA00004167"/>
    </source>
</evidence>
<accession>A0A8S2H0P1</accession>
<keyword evidence="5" id="KW-0472">Membrane</keyword>
<dbReference type="AlphaFoldDB" id="A0A8S2H0P1"/>
<sequence>MKLANYLLLIHAVYSIEWYFHSTSDTISYYDCFDQDQVLYCRRPHDTIERNETKNCSGSDSTTWWSFSDLKQKEVKTDMLFDWLIPLKIIDRYARYLLIPDTPNGFICNCSSRYFGVVCEYERPIESTLSQLLKSQMQNPLAKLHATSLCFTGIQCDSSLLCLDWRNICDGTIQCEGGEDEQNCQLLEFNQCDQNEFRCRNGMCIPQEFVFDSKVDCMDSSDEQNSVQSVFSTCSTTASIDCDERLCSKNEFLCNDGQCIYWYNLIDNKKSCTNSRNQHFRCGISGTYSTTLYGTCIVGLNAYDRSDPCLTALTNLMTGRSTKLSLHNFTLYCDSLIYYPKHPLISPYITTVYNKTLIIESFTNTHYNISLQNRTPHLYCLMDRENQICINETLLKTYPYPPFDYLHYGPKNNVQAIDFTNSYMCSHSNEKISRTRLNNGFYDCLFKDDELNNITYSISKKYHYRCESEVPVQYVSIQQLGDGSVDCMDGSDELSTIIDWQLVQCDSETNYACRLLQNGEGSTAKLSLHLYCNSLWDMKYGLDEQNCSKWVCRSDDFQCKNTGQCINRKWVCDDEWDCANGFDELNCPIMNNKSRFILEDLCDDKTEHFCITKEFISDQIHHKPCVQYTRAGDHTIDCIGGRDERNTVSCFDGRMLGDRFRCSNGTCINHEQLCDGLADCTDGDDEKICYWNKLNNCSSFPCFDGRCAERCTTLTSKACSQSEQLLWCPKLKTVMSVVTSAYRAGKVISTSNYNEFCDSSTHQPHLNTIQDDVISKRIDRQFHGYCNRGFYLLTNQSRTARCFCAPPYFGDQCQFSSRRITSKVRINRLHRSDLPFTLFLLVQLICNDTTIIDHSSFVHVIDDNTKFHNYLLYSRTKLEICLYSVRYEAFYVKKTTVELLAVWQYSIMPFNFLPSYRLAKIFNFPNDVRMPLLCTANLCFSNGTCYLLNNNQSSYFCYCQRGWRGRHCELVDDECSDNIRCAPDSVCRGNAICLCKQGYSLPNCFIQNNKMFFVSQNTCVRKTEKNTGESP</sequence>
<feature type="disulfide bond" evidence="10">
    <location>
        <begin position="169"/>
        <end position="184"/>
    </location>
</feature>
<keyword evidence="8" id="KW-0325">Glycoprotein</keyword>
<feature type="disulfide bond" evidence="9">
    <location>
        <begin position="959"/>
        <end position="968"/>
    </location>
</feature>
<dbReference type="PROSITE" id="PS50026">
    <property type="entry name" value="EGF_3"/>
    <property type="match status" value="2"/>
</dbReference>
<evidence type="ECO:0000256" key="10">
    <source>
        <dbReference type="PROSITE-ProRule" id="PRU00124"/>
    </source>
</evidence>
<dbReference type="PANTHER" id="PTHR22722">
    <property type="entry name" value="LOW-DENSITY LIPOPROTEIN RECEPTOR-RELATED PROTEIN 2-RELATED"/>
    <property type="match status" value="1"/>
</dbReference>
<evidence type="ECO:0000259" key="12">
    <source>
        <dbReference type="PROSITE" id="PS50026"/>
    </source>
</evidence>
<evidence type="ECO:0000313" key="14">
    <source>
        <dbReference type="EMBL" id="CAF3584582.1"/>
    </source>
</evidence>
<keyword evidence="3" id="KW-0677">Repeat</keyword>
<dbReference type="SUPFAM" id="SSF57196">
    <property type="entry name" value="EGF/Laminin"/>
    <property type="match status" value="1"/>
</dbReference>
<gene>
    <name evidence="13" type="ORF">OVA965_LOCUS4657</name>
    <name evidence="14" type="ORF">TMI583_LOCUS4655</name>
</gene>
<feature type="chain" id="PRO_5036273594" description="EGF-like domain-containing protein" evidence="11">
    <location>
        <begin position="16"/>
        <end position="1031"/>
    </location>
</feature>
<evidence type="ECO:0000256" key="7">
    <source>
        <dbReference type="ARBA" id="ARBA00023170"/>
    </source>
</evidence>
<keyword evidence="9" id="KW-0245">EGF-like domain</keyword>
<feature type="disulfide bond" evidence="10">
    <location>
        <begin position="192"/>
        <end position="204"/>
    </location>
</feature>
<dbReference type="PROSITE" id="PS01209">
    <property type="entry name" value="LDLRA_1"/>
    <property type="match status" value="1"/>
</dbReference>
<keyword evidence="2" id="KW-0812">Transmembrane</keyword>
<evidence type="ECO:0000256" key="2">
    <source>
        <dbReference type="ARBA" id="ARBA00022692"/>
    </source>
</evidence>
<dbReference type="PRINTS" id="PR00261">
    <property type="entry name" value="LDLRECEPTOR"/>
</dbReference>
<dbReference type="PANTHER" id="PTHR22722:SF5">
    <property type="entry name" value="LOW-DENSITY LIPOPROTEIN RECEPTOR-RELATED PROTEIN 1B"/>
    <property type="match status" value="1"/>
</dbReference>
<dbReference type="PROSITE" id="PS50068">
    <property type="entry name" value="LDLRA_2"/>
    <property type="match status" value="4"/>
</dbReference>
<keyword evidence="6 9" id="KW-1015">Disulfide bond</keyword>
<comment type="subcellular location">
    <subcellularLocation>
        <location evidence="1">Membrane</location>
        <topology evidence="1">Single-pass membrane protein</topology>
    </subcellularLocation>
</comment>
<dbReference type="InterPro" id="IPR002172">
    <property type="entry name" value="LDrepeatLR_classA_rpt"/>
</dbReference>
<evidence type="ECO:0000256" key="6">
    <source>
        <dbReference type="ARBA" id="ARBA00023157"/>
    </source>
</evidence>
<name>A0A8S2H0P1_9BILA</name>
<comment type="caution">
    <text evidence="9">Lacks conserved residue(s) required for the propagation of feature annotation.</text>
</comment>
<reference evidence="14" key="1">
    <citation type="submission" date="2021-02" db="EMBL/GenBank/DDBJ databases">
        <authorList>
            <person name="Nowell W R."/>
        </authorList>
    </citation>
    <scope>NUCLEOTIDE SEQUENCE</scope>
</reference>
<dbReference type="InterPro" id="IPR000742">
    <property type="entry name" value="EGF"/>
</dbReference>
<dbReference type="EMBL" id="CAJNOK010001243">
    <property type="protein sequence ID" value="CAF0801233.1"/>
    <property type="molecule type" value="Genomic_DNA"/>
</dbReference>
<organism evidence="14 15">
    <name type="scientific">Didymodactylos carnosus</name>
    <dbReference type="NCBI Taxonomy" id="1234261"/>
    <lineage>
        <taxon>Eukaryota</taxon>
        <taxon>Metazoa</taxon>
        <taxon>Spiralia</taxon>
        <taxon>Gnathifera</taxon>
        <taxon>Rotifera</taxon>
        <taxon>Eurotatoria</taxon>
        <taxon>Bdelloidea</taxon>
        <taxon>Philodinida</taxon>
        <taxon>Philodinidae</taxon>
        <taxon>Didymodactylos</taxon>
    </lineage>
</organism>
<dbReference type="EMBL" id="CAJOBA010001243">
    <property type="protein sequence ID" value="CAF3584582.1"/>
    <property type="molecule type" value="Genomic_DNA"/>
</dbReference>